<dbReference type="PANTHER" id="PTHR47186:SF24">
    <property type="entry name" value="DISEASE RESISTANCE RPP13-LIKE PROTEIN 1"/>
    <property type="match status" value="1"/>
</dbReference>
<accession>A0ABC8TI67</accession>
<dbReference type="InterPro" id="IPR032675">
    <property type="entry name" value="LRR_dom_sf"/>
</dbReference>
<feature type="domain" description="R13L1/DRL21-like LRR repeat region" evidence="4">
    <location>
        <begin position="430"/>
        <end position="555"/>
    </location>
</feature>
<proteinExistence type="predicted"/>
<dbReference type="Pfam" id="PF13855">
    <property type="entry name" value="LRR_8"/>
    <property type="match status" value="1"/>
</dbReference>
<feature type="region of interest" description="Disordered" evidence="2">
    <location>
        <begin position="1"/>
        <end position="34"/>
    </location>
</feature>
<gene>
    <name evidence="5" type="ORF">ILEXP_LOCUS38583</name>
</gene>
<dbReference type="PROSITE" id="PS51450">
    <property type="entry name" value="LRR"/>
    <property type="match status" value="1"/>
</dbReference>
<name>A0ABC8TI67_9AQUA</name>
<dbReference type="InterPro" id="IPR058922">
    <property type="entry name" value="WHD_DRP"/>
</dbReference>
<evidence type="ECO:0000259" key="4">
    <source>
        <dbReference type="Pfam" id="PF25019"/>
    </source>
</evidence>
<dbReference type="Gene3D" id="3.80.10.10">
    <property type="entry name" value="Ribonuclease Inhibitor"/>
    <property type="match status" value="3"/>
</dbReference>
<evidence type="ECO:0000313" key="6">
    <source>
        <dbReference type="Proteomes" id="UP001642360"/>
    </source>
</evidence>
<dbReference type="SUPFAM" id="SSF52058">
    <property type="entry name" value="L domain-like"/>
    <property type="match status" value="1"/>
</dbReference>
<keyword evidence="1" id="KW-0547">Nucleotide-binding</keyword>
<dbReference type="EMBL" id="CAUOFW020005247">
    <property type="protein sequence ID" value="CAK9169140.1"/>
    <property type="molecule type" value="Genomic_DNA"/>
</dbReference>
<keyword evidence="6" id="KW-1185">Reference proteome</keyword>
<dbReference type="InterPro" id="IPR056789">
    <property type="entry name" value="LRR_R13L1-DRL21"/>
</dbReference>
<organism evidence="5 6">
    <name type="scientific">Ilex paraguariensis</name>
    <name type="common">yerba mate</name>
    <dbReference type="NCBI Taxonomy" id="185542"/>
    <lineage>
        <taxon>Eukaryota</taxon>
        <taxon>Viridiplantae</taxon>
        <taxon>Streptophyta</taxon>
        <taxon>Embryophyta</taxon>
        <taxon>Tracheophyta</taxon>
        <taxon>Spermatophyta</taxon>
        <taxon>Magnoliopsida</taxon>
        <taxon>eudicotyledons</taxon>
        <taxon>Gunneridae</taxon>
        <taxon>Pentapetalae</taxon>
        <taxon>asterids</taxon>
        <taxon>campanulids</taxon>
        <taxon>Aquifoliales</taxon>
        <taxon>Aquifoliaceae</taxon>
        <taxon>Ilex</taxon>
    </lineage>
</organism>
<reference evidence="5 6" key="1">
    <citation type="submission" date="2024-02" db="EMBL/GenBank/DDBJ databases">
        <authorList>
            <person name="Vignale AGUSTIN F."/>
            <person name="Sosa J E."/>
            <person name="Modenutti C."/>
        </authorList>
    </citation>
    <scope>NUCLEOTIDE SEQUENCE [LARGE SCALE GENOMIC DNA]</scope>
</reference>
<evidence type="ECO:0000313" key="5">
    <source>
        <dbReference type="EMBL" id="CAK9169140.1"/>
    </source>
</evidence>
<evidence type="ECO:0000256" key="1">
    <source>
        <dbReference type="ARBA" id="ARBA00022741"/>
    </source>
</evidence>
<evidence type="ECO:0000259" key="3">
    <source>
        <dbReference type="Pfam" id="PF23559"/>
    </source>
</evidence>
<dbReference type="Pfam" id="PF25019">
    <property type="entry name" value="LRR_R13L1-DRL21"/>
    <property type="match status" value="1"/>
</dbReference>
<dbReference type="PANTHER" id="PTHR47186">
    <property type="entry name" value="LEUCINE-RICH REPEAT-CONTAINING PROTEIN 57"/>
    <property type="match status" value="1"/>
</dbReference>
<dbReference type="Pfam" id="PF23559">
    <property type="entry name" value="WHD_DRP"/>
    <property type="match status" value="1"/>
</dbReference>
<evidence type="ECO:0000256" key="2">
    <source>
        <dbReference type="SAM" id="MobiDB-lite"/>
    </source>
</evidence>
<dbReference type="AlphaFoldDB" id="A0ABC8TI67"/>
<protein>
    <submittedName>
        <fullName evidence="5">Uncharacterized protein</fullName>
    </submittedName>
</protein>
<dbReference type="InterPro" id="IPR001611">
    <property type="entry name" value="Leu-rich_rpt"/>
</dbReference>
<dbReference type="Proteomes" id="UP001642360">
    <property type="component" value="Unassembled WGS sequence"/>
</dbReference>
<feature type="domain" description="Disease resistance protein winged helix" evidence="3">
    <location>
        <begin position="172"/>
        <end position="237"/>
    </location>
</feature>
<comment type="caution">
    <text evidence="5">The sequence shown here is derived from an EMBL/GenBank/DDBJ whole genome shotgun (WGS) entry which is preliminary data.</text>
</comment>
<sequence length="700" mass="79236">MDSDSETGSDKTSISSLGMDSDSETGSDKTSKPLYNKSTLIPRCVSTSCLGMDSDSETGSDKASKPVCNKGTLIPRRRGSLRRELLRRIIIDGRSILSGKSRSVKSMTSNLNMEMRRSFYAHADCKLKRLAVTDDSSLRRAENLIKFLRFENWEDFESLPEHIRKAILFCSLFPLDYEFDMDTMVLLWIAQGLFQPEELVRVEDVGRVCFKMLLNNKFILLSGFDSRVGQEMYKVNNAMTYFSYLEEALAGAYMKVEEEGKLSDISKETLHLSLRSNNFDFAIFDVLKNCKQLCTLILLSGYGSSINQVPFDLFLILKQLRTLDLSRTHISELPNSVGNLLELRYLDLSETPIADLPTTIDCLNCLQTLRLRGCLCLIGLPKGMKKLTNLRHLDLDIVRQCKSMPPGMGNLTNLQTLRAFLVGRDDGCRIGELKNMNNLSGSFCILGLQNVLNSEEARAAALNNKQYLKKLELRWGDHQNDQTQAEEEILECLQPHFGLKELQILFYNGSRLPRWISNPSFADIIDITLYGCINCYLLPSIGALPSLKFLKLIEMNGVKDISSTFCRIERNQGYHAFPKLEKLTIDVMLNLEEWTGVENGDFPCLLEFRISYCPKLSALPLLSHLTSLKHLQISHCGELQALPDEGMPASLEFLILRDCPKIKERCRKCEGQDWLKIAHVPSIWIDHQEISSNQGCDSGF</sequence>